<dbReference type="EMBL" id="AMZH03002162">
    <property type="protein sequence ID" value="RRT76563.1"/>
    <property type="molecule type" value="Genomic_DNA"/>
</dbReference>
<evidence type="ECO:0000256" key="1">
    <source>
        <dbReference type="SAM" id="MobiDB-lite"/>
    </source>
</evidence>
<feature type="compositionally biased region" description="Gly residues" evidence="1">
    <location>
        <begin position="174"/>
        <end position="184"/>
    </location>
</feature>
<evidence type="ECO:0000313" key="2">
    <source>
        <dbReference type="EMBL" id="RRT76563.1"/>
    </source>
</evidence>
<organism evidence="2 3">
    <name type="scientific">Ensete ventricosum</name>
    <name type="common">Abyssinian banana</name>
    <name type="synonym">Musa ensete</name>
    <dbReference type="NCBI Taxonomy" id="4639"/>
    <lineage>
        <taxon>Eukaryota</taxon>
        <taxon>Viridiplantae</taxon>
        <taxon>Streptophyta</taxon>
        <taxon>Embryophyta</taxon>
        <taxon>Tracheophyta</taxon>
        <taxon>Spermatophyta</taxon>
        <taxon>Magnoliopsida</taxon>
        <taxon>Liliopsida</taxon>
        <taxon>Zingiberales</taxon>
        <taxon>Musaceae</taxon>
        <taxon>Ensete</taxon>
    </lineage>
</organism>
<reference evidence="2 3" key="1">
    <citation type="journal article" date="2014" name="Agronomy (Basel)">
        <title>A Draft Genome Sequence for Ensete ventricosum, the Drought-Tolerant Tree Against Hunger.</title>
        <authorList>
            <person name="Harrison J."/>
            <person name="Moore K.A."/>
            <person name="Paszkiewicz K."/>
            <person name="Jones T."/>
            <person name="Grant M."/>
            <person name="Ambacheew D."/>
            <person name="Muzemil S."/>
            <person name="Studholme D.J."/>
        </authorList>
    </citation>
    <scope>NUCLEOTIDE SEQUENCE [LARGE SCALE GENOMIC DNA]</scope>
</reference>
<proteinExistence type="predicted"/>
<name>A0A427AJW9_ENSVE</name>
<dbReference type="AlphaFoldDB" id="A0A427AJW9"/>
<feature type="region of interest" description="Disordered" evidence="1">
    <location>
        <begin position="158"/>
        <end position="184"/>
    </location>
</feature>
<protein>
    <submittedName>
        <fullName evidence="2">Uncharacterized protein</fullName>
    </submittedName>
</protein>
<accession>A0A427AJW9</accession>
<gene>
    <name evidence="2" type="ORF">B296_00013316</name>
</gene>
<evidence type="ECO:0000313" key="3">
    <source>
        <dbReference type="Proteomes" id="UP000287651"/>
    </source>
</evidence>
<sequence length="184" mass="20986">MTAISTIDASRVLWKRSTFQCAVKFKIGDRVALRKKLQAQVDRKDCVKDCKVDSMYRVWYNLRNTSSNMRFRGPTILVFSGFLSCVHVDLTLCKVGRRCRHNLHPSIPRRIANQKVGMRGEHYSLVDQEPFKDNGVAFEKVFDRYQIFPESARAIGTKPHVGPGMLRPSRVPPGSGGYPRGMRD</sequence>
<dbReference type="Proteomes" id="UP000287651">
    <property type="component" value="Unassembled WGS sequence"/>
</dbReference>
<comment type="caution">
    <text evidence="2">The sequence shown here is derived from an EMBL/GenBank/DDBJ whole genome shotgun (WGS) entry which is preliminary data.</text>
</comment>